<dbReference type="EMBL" id="CYHE01000022">
    <property type="protein sequence ID" value="CUB00808.1"/>
    <property type="molecule type" value="Genomic_DNA"/>
</dbReference>
<feature type="domain" description="Caspase family p20" evidence="1">
    <location>
        <begin position="46"/>
        <end position="181"/>
    </location>
</feature>
<dbReference type="PROSITE" id="PS50208">
    <property type="entry name" value="CASPASE_P20"/>
    <property type="match status" value="1"/>
</dbReference>
<keyword evidence="3" id="KW-1185">Reference proteome</keyword>
<proteinExistence type="predicted"/>
<dbReference type="GO" id="GO:0006508">
    <property type="term" value="P:proteolysis"/>
    <property type="evidence" value="ECO:0007669"/>
    <property type="project" value="InterPro"/>
</dbReference>
<dbReference type="Proteomes" id="UP000183900">
    <property type="component" value="Unassembled WGS sequence"/>
</dbReference>
<dbReference type="RefSeq" id="WP_082440190.1">
    <property type="nucleotide sequence ID" value="NZ_CYHE01000022.1"/>
</dbReference>
<organism evidence="2 3">
    <name type="scientific">Pannonibacter indicus</name>
    <dbReference type="NCBI Taxonomy" id="466044"/>
    <lineage>
        <taxon>Bacteria</taxon>
        <taxon>Pseudomonadati</taxon>
        <taxon>Pseudomonadota</taxon>
        <taxon>Alphaproteobacteria</taxon>
        <taxon>Hyphomicrobiales</taxon>
        <taxon>Stappiaceae</taxon>
        <taxon>Pannonibacter</taxon>
    </lineage>
</organism>
<dbReference type="Pfam" id="PF00656">
    <property type="entry name" value="Peptidase_C14"/>
    <property type="match status" value="1"/>
</dbReference>
<evidence type="ECO:0000259" key="1">
    <source>
        <dbReference type="PROSITE" id="PS50208"/>
    </source>
</evidence>
<dbReference type="SUPFAM" id="SSF52129">
    <property type="entry name" value="Caspase-like"/>
    <property type="match status" value="1"/>
</dbReference>
<dbReference type="GO" id="GO:0004197">
    <property type="term" value="F:cysteine-type endopeptidase activity"/>
    <property type="evidence" value="ECO:0007669"/>
    <property type="project" value="InterPro"/>
</dbReference>
<dbReference type="OrthoDB" id="9816009at2"/>
<sequence length="741" mass="79971">MRQADSGSRKTMAEPARLVPAMMMAVLVLCLMLLGAVAPARAQDTASRLALVIGNAAYDSPALPVLKNPANDAALISGSLKAAGFEVTLVMDADLRAMKAAVRDFTAKLKAAPSGTLAAVYYSGHGFAAGGRNYLAPLGADLREEVDAEFEALPVDWVLAAVEEAHDGPNIIILDACRNTALTRSAGGSAGGLTLLTGTPRGSFISFATAPGSTAADGQGLNSPYSAAIARELLVPGASIETVFKRVRQDVVTATDGAQVPWDHSSLTTDIILMPTADSADAAGATPAPAATAEALQQELVFWNGVKDSRTAADYEAYLERFPAGAFAELARMRLASLPAADTGQIEQLFAALQSRSLLVENPQRPHEFYANARLREFKGDYPGARQDYLKYFAFGEPQIDPHLRFQAVLKVQEGRAGAREVYRSLSAGRRDPATLFAAILLEERDERVRRLGSFIEAYPDFGPALYELSLDYSQSRLGQQSLADKAREKELLTRFVEAADQGKVLRYFIDQQMAASWLEDARSRLAALSAMSDAAMANPLQLSATRSNQGWLMTLSIADKAREIFVRLPGGEFRSTGVMSGAMDPATGQPLPYPGFELPGSAAAMEIEVQYTNLRGETQGPYTLHFDPDTALIAGQKDILERFWNSWISFGGGREQLAYFTHLISYRCALSGVRYGINKDEPDTAFDTGPCDPDNPHAVPRSGPGSDVYLQVPRSTSYITVQLTYRDGTRSDVRRFDAPR</sequence>
<dbReference type="PANTHER" id="PTHR22576">
    <property type="entry name" value="MUCOSA ASSOCIATED LYMPHOID TISSUE LYMPHOMA TRANSLOCATION PROTEIN 1/PARACASPASE"/>
    <property type="match status" value="1"/>
</dbReference>
<protein>
    <submittedName>
        <fullName evidence="2">Uncharacterized protein, contains caspase domain</fullName>
    </submittedName>
</protein>
<dbReference type="PANTHER" id="PTHR22576:SF37">
    <property type="entry name" value="MUCOSA-ASSOCIATED LYMPHOID TISSUE LYMPHOMA TRANSLOCATION PROTEIN 1"/>
    <property type="match status" value="1"/>
</dbReference>
<dbReference type="InterPro" id="IPR011600">
    <property type="entry name" value="Pept_C14_caspase"/>
</dbReference>
<gene>
    <name evidence="2" type="ORF">Ga0061067_12210</name>
</gene>
<dbReference type="InterPro" id="IPR001309">
    <property type="entry name" value="Pept_C14_p20"/>
</dbReference>
<accession>A0A0K6ICP1</accession>
<evidence type="ECO:0000313" key="2">
    <source>
        <dbReference type="EMBL" id="CUB00808.1"/>
    </source>
</evidence>
<reference evidence="3" key="1">
    <citation type="submission" date="2015-08" db="EMBL/GenBank/DDBJ databases">
        <authorList>
            <person name="Varghese N."/>
        </authorList>
    </citation>
    <scope>NUCLEOTIDE SEQUENCE [LARGE SCALE GENOMIC DNA]</scope>
    <source>
        <strain evidence="3">DSM 23407</strain>
    </source>
</reference>
<name>A0A0K6ICP1_9HYPH</name>
<dbReference type="AlphaFoldDB" id="A0A0K6ICP1"/>
<dbReference type="InterPro" id="IPR029030">
    <property type="entry name" value="Caspase-like_dom_sf"/>
</dbReference>
<dbReference type="Gene3D" id="3.40.50.1460">
    <property type="match status" value="1"/>
</dbReference>
<evidence type="ECO:0000313" key="3">
    <source>
        <dbReference type="Proteomes" id="UP000183900"/>
    </source>
</evidence>
<dbReference type="InterPro" id="IPR052039">
    <property type="entry name" value="Caspase-related_regulators"/>
</dbReference>